<evidence type="ECO:0008006" key="3">
    <source>
        <dbReference type="Google" id="ProtNLM"/>
    </source>
</evidence>
<dbReference type="RefSeq" id="WP_273738839.1">
    <property type="nucleotide sequence ID" value="NZ_JAQIVI010000197.1"/>
</dbReference>
<sequence>MPAADRQRPRSDFTDGQPTIRCDECRSALRSDRQQAVSFLLLDNLTIPVLSCDDHLERFTSICGLTTEASADLLDHRPAGGIICPSCRLAPYSSTRPAIPIQDGVIVPIACPEHHSEIVQRFQTGLQTHRQLSASLSTTANGSL</sequence>
<evidence type="ECO:0000313" key="1">
    <source>
        <dbReference type="EMBL" id="MFC6765843.1"/>
    </source>
</evidence>
<keyword evidence="2" id="KW-1185">Reference proteome</keyword>
<name>A0ABD5SQX3_9EURY</name>
<dbReference type="EMBL" id="JBHSWV010000197">
    <property type="protein sequence ID" value="MFC6765843.1"/>
    <property type="molecule type" value="Genomic_DNA"/>
</dbReference>
<gene>
    <name evidence="1" type="ORF">ACFQE6_12835</name>
</gene>
<comment type="caution">
    <text evidence="1">The sequence shown here is derived from an EMBL/GenBank/DDBJ whole genome shotgun (WGS) entry which is preliminary data.</text>
</comment>
<evidence type="ECO:0000313" key="2">
    <source>
        <dbReference type="Proteomes" id="UP001596383"/>
    </source>
</evidence>
<protein>
    <recommendedName>
        <fullName evidence="3">RING-type domain-containing protein</fullName>
    </recommendedName>
</protein>
<accession>A0ABD5SQX3</accession>
<dbReference type="Proteomes" id="UP001596383">
    <property type="component" value="Unassembled WGS sequence"/>
</dbReference>
<organism evidence="1 2">
    <name type="scientific">Natrinema soli</name>
    <dbReference type="NCBI Taxonomy" id="1930624"/>
    <lineage>
        <taxon>Archaea</taxon>
        <taxon>Methanobacteriati</taxon>
        <taxon>Methanobacteriota</taxon>
        <taxon>Stenosarchaea group</taxon>
        <taxon>Halobacteria</taxon>
        <taxon>Halobacteriales</taxon>
        <taxon>Natrialbaceae</taxon>
        <taxon>Natrinema</taxon>
    </lineage>
</organism>
<dbReference type="AlphaFoldDB" id="A0ABD5SQX3"/>
<proteinExistence type="predicted"/>
<reference evidence="1 2" key="1">
    <citation type="journal article" date="2019" name="Int. J. Syst. Evol. Microbiol.">
        <title>The Global Catalogue of Microorganisms (GCM) 10K type strain sequencing project: providing services to taxonomists for standard genome sequencing and annotation.</title>
        <authorList>
            <consortium name="The Broad Institute Genomics Platform"/>
            <consortium name="The Broad Institute Genome Sequencing Center for Infectious Disease"/>
            <person name="Wu L."/>
            <person name="Ma J."/>
        </authorList>
    </citation>
    <scope>NUCLEOTIDE SEQUENCE [LARGE SCALE GENOMIC DNA]</scope>
    <source>
        <strain evidence="1 2">LMG 29247</strain>
    </source>
</reference>